<protein>
    <submittedName>
        <fullName evidence="4">DgyrCDS4306</fullName>
    </submittedName>
</protein>
<keyword evidence="5" id="KW-1185">Reference proteome</keyword>
<dbReference type="SUPFAM" id="SSF52025">
    <property type="entry name" value="PA domain"/>
    <property type="match status" value="1"/>
</dbReference>
<dbReference type="SUPFAM" id="SSF53187">
    <property type="entry name" value="Zn-dependent exopeptidases"/>
    <property type="match status" value="1"/>
</dbReference>
<evidence type="ECO:0000313" key="4">
    <source>
        <dbReference type="EMBL" id="CAD5115319.1"/>
    </source>
</evidence>
<dbReference type="PANTHER" id="PTHR10404">
    <property type="entry name" value="N-ACETYLATED-ALPHA-LINKED ACIDIC DIPEPTIDASE"/>
    <property type="match status" value="1"/>
</dbReference>
<dbReference type="Gene3D" id="3.50.30.30">
    <property type="match status" value="1"/>
</dbReference>
<sequence>MIDNQIIGNQIRNLSQTVHLTATGDNVHLGRILHRQLVSYGLEVIRKNYSVLVSSLNYAKPNKILLQDSTGTTVFAVKYRGKNDEFHVEYSPFSSWSPSGVASGKPVYANFGRERDFRTLKSLNISVKSNIVIIRYKRHFPTASAVRNAVENEAAGVLLYPDPAQFTDMFHDHLEAYPKSKWLPSWAVVRSQLSIFMGDLLTPDLPAITGMQRKSIEECKNLLPSIPCQPISFSDAEILLSNMAGSNNFSVPIDFIGGLNISYNIGPGYDNEKKNFSIYMQTNNEMLTRNISNVLAIIWGSEESDRYVIIGNHYDAWLTGAVDPISGTAILQEISRSLGERVKSGWKPRRTIIIAHWDAAMQGYLGSVEWIQEFKQELEHNSVMYIDVSTPVTGNYTMEATANPILHELLWESLRQSEPWNNSTEAKSAYDLWLKRCRLKDERNRPEIWSLESNDSDRDGFVFILGIPSCHLQLAPERGSGDELFPSHTTATDTYNYVSKFVDNSFMSHKSYAQIILEILFRTATVPKLPFRITKLGKYLEKEYQRLQLNIESKNLLRKFPLDIFQNTLLNFIKSAEAIDFELESTPDESTLRIRQLNDQLMSVSRAFIWSEDIPGHLKGQRNVLFGRTFRGNSVFPGIFQTFHDYVTKSTDENAVKVNRQISIVSYCLKAADSIIQIH</sequence>
<proteinExistence type="inferred from homology"/>
<gene>
    <name evidence="4" type="ORF">DGYR_LOCUS4070</name>
</gene>
<comment type="similarity">
    <text evidence="1">Belongs to the peptidase M28 family. M28B subfamily.</text>
</comment>
<dbReference type="Pfam" id="PF04253">
    <property type="entry name" value="TFR_dimer"/>
    <property type="match status" value="1"/>
</dbReference>
<dbReference type="PANTHER" id="PTHR10404:SF46">
    <property type="entry name" value="VACUOLAR PROTEIN SORTING-ASSOCIATED PROTEIN 70"/>
    <property type="match status" value="1"/>
</dbReference>
<feature type="domain" description="Peptidase M28" evidence="3">
    <location>
        <begin position="293"/>
        <end position="414"/>
    </location>
</feature>
<evidence type="ECO:0000259" key="3">
    <source>
        <dbReference type="Pfam" id="PF04389"/>
    </source>
</evidence>
<dbReference type="InterPro" id="IPR046450">
    <property type="entry name" value="PA_dom_sf"/>
</dbReference>
<dbReference type="InterPro" id="IPR039373">
    <property type="entry name" value="Peptidase_M28B"/>
</dbReference>
<dbReference type="Pfam" id="PF04389">
    <property type="entry name" value="Peptidase_M28"/>
    <property type="match status" value="1"/>
</dbReference>
<feature type="domain" description="Transferrin receptor-like dimerisation" evidence="2">
    <location>
        <begin position="565"/>
        <end position="676"/>
    </location>
</feature>
<organism evidence="4 5">
    <name type="scientific">Dimorphilus gyrociliatus</name>
    <dbReference type="NCBI Taxonomy" id="2664684"/>
    <lineage>
        <taxon>Eukaryota</taxon>
        <taxon>Metazoa</taxon>
        <taxon>Spiralia</taxon>
        <taxon>Lophotrochozoa</taxon>
        <taxon>Annelida</taxon>
        <taxon>Polychaeta</taxon>
        <taxon>Polychaeta incertae sedis</taxon>
        <taxon>Dinophilidae</taxon>
        <taxon>Dimorphilus</taxon>
    </lineage>
</organism>
<dbReference type="EMBL" id="CAJFCJ010000006">
    <property type="protein sequence ID" value="CAD5115319.1"/>
    <property type="molecule type" value="Genomic_DNA"/>
</dbReference>
<dbReference type="FunFam" id="3.40.630.10:FF:000101">
    <property type="entry name" value="N-acetylated alpha-linked acidic dipeptidase like 1"/>
    <property type="match status" value="1"/>
</dbReference>
<evidence type="ECO:0000256" key="1">
    <source>
        <dbReference type="ARBA" id="ARBA00005634"/>
    </source>
</evidence>
<dbReference type="InterPro" id="IPR036757">
    <property type="entry name" value="TFR-like_dimer_dom_sf"/>
</dbReference>
<dbReference type="Gene3D" id="3.40.630.10">
    <property type="entry name" value="Zn peptidases"/>
    <property type="match status" value="1"/>
</dbReference>
<dbReference type="InterPro" id="IPR007365">
    <property type="entry name" value="TFR-like_dimer_dom"/>
</dbReference>
<dbReference type="OrthoDB" id="5841748at2759"/>
<dbReference type="Gene3D" id="1.20.930.40">
    <property type="entry name" value="Transferrin receptor-like, dimerisation domain"/>
    <property type="match status" value="1"/>
</dbReference>
<dbReference type="AlphaFoldDB" id="A0A7I8VH55"/>
<dbReference type="InterPro" id="IPR007484">
    <property type="entry name" value="Peptidase_M28"/>
</dbReference>
<evidence type="ECO:0000313" key="5">
    <source>
        <dbReference type="Proteomes" id="UP000549394"/>
    </source>
</evidence>
<dbReference type="Proteomes" id="UP000549394">
    <property type="component" value="Unassembled WGS sequence"/>
</dbReference>
<dbReference type="SUPFAM" id="SSF47672">
    <property type="entry name" value="Transferrin receptor-like dimerisation domain"/>
    <property type="match status" value="1"/>
</dbReference>
<accession>A0A7I8VH55</accession>
<dbReference type="GO" id="GO:0004180">
    <property type="term" value="F:carboxypeptidase activity"/>
    <property type="evidence" value="ECO:0007669"/>
    <property type="project" value="TreeGrafter"/>
</dbReference>
<evidence type="ECO:0000259" key="2">
    <source>
        <dbReference type="Pfam" id="PF04253"/>
    </source>
</evidence>
<reference evidence="4 5" key="1">
    <citation type="submission" date="2020-08" db="EMBL/GenBank/DDBJ databases">
        <authorList>
            <person name="Hejnol A."/>
        </authorList>
    </citation>
    <scope>NUCLEOTIDE SEQUENCE [LARGE SCALE GENOMIC DNA]</scope>
</reference>
<name>A0A7I8VH55_9ANNE</name>
<comment type="caution">
    <text evidence="4">The sequence shown here is derived from an EMBL/GenBank/DDBJ whole genome shotgun (WGS) entry which is preliminary data.</text>
</comment>